<evidence type="ECO:0000313" key="2">
    <source>
        <dbReference type="Proteomes" id="UP001628156"/>
    </source>
</evidence>
<dbReference type="Proteomes" id="UP001628156">
    <property type="component" value="Unassembled WGS sequence"/>
</dbReference>
<comment type="caution">
    <text evidence="1">The sequence shown here is derived from an EMBL/GenBank/DDBJ whole genome shotgun (WGS) entry which is preliminary data.</text>
</comment>
<keyword evidence="2" id="KW-1185">Reference proteome</keyword>
<gene>
    <name evidence="1" type="ORF">ENUP19_0257G0059</name>
</gene>
<accession>A0ABQ0DS11</accession>
<reference evidence="1 2" key="1">
    <citation type="journal article" date="2019" name="PLoS Negl. Trop. Dis.">
        <title>Whole genome sequencing of Entamoeba nuttalli reveals mammalian host-related molecular signatures and a novel octapeptide-repeat surface protein.</title>
        <authorList>
            <person name="Tanaka M."/>
            <person name="Makiuchi T."/>
            <person name="Komiyama T."/>
            <person name="Shiina T."/>
            <person name="Osaki K."/>
            <person name="Tachibana H."/>
        </authorList>
    </citation>
    <scope>NUCLEOTIDE SEQUENCE [LARGE SCALE GENOMIC DNA]</scope>
    <source>
        <strain evidence="1 2">P19-061405</strain>
    </source>
</reference>
<proteinExistence type="predicted"/>
<organism evidence="1 2">
    <name type="scientific">Entamoeba nuttalli</name>
    <dbReference type="NCBI Taxonomy" id="412467"/>
    <lineage>
        <taxon>Eukaryota</taxon>
        <taxon>Amoebozoa</taxon>
        <taxon>Evosea</taxon>
        <taxon>Archamoebae</taxon>
        <taxon>Mastigamoebida</taxon>
        <taxon>Entamoebidae</taxon>
        <taxon>Entamoeba</taxon>
    </lineage>
</organism>
<name>A0ABQ0DS11_9EUKA</name>
<evidence type="ECO:0008006" key="3">
    <source>
        <dbReference type="Google" id="ProtNLM"/>
    </source>
</evidence>
<evidence type="ECO:0000313" key="1">
    <source>
        <dbReference type="EMBL" id="GAB1225631.1"/>
    </source>
</evidence>
<dbReference type="EMBL" id="BAAFRS010000257">
    <property type="protein sequence ID" value="GAB1225631.1"/>
    <property type="molecule type" value="Genomic_DNA"/>
</dbReference>
<dbReference type="Gene3D" id="3.20.200.10">
    <property type="entry name" value="MHCK/EF2 kinase"/>
    <property type="match status" value="1"/>
</dbReference>
<sequence length="489" mass="57005">MSFHTIETLETAYCSNEQLINSLERIELNVNVFKNSPNTTELPLIKKLIGSVEPTIIFIIDTLFPIEYQKKIIQRIQCIIRICQHSIEQIMIISYNNNKIEVELFSKDEINLLKTKIHKLFNENVLSLNTSKAFVNRALSSCVPIQNNGGDIFVIHFGYRKGVESLKEKNCVPHDLEYERTFDKIALLGYDYWLYFTNKYPELKQLIVERSHGHITENKCIEMTEDYMVNEISENLIKHIHQISGITLVIDNDYLNYDTLFSAFGCCETMNVEHHEITITNESSYNQGNWEVNSGIIDNLIPIELVQFREMKGRITDFYVQRIEVEAITKRIINEVSGILKNQMFSVDFGKIFIGSDEIQPGSISLTQLKSLSKGIPKWFIRKKYENEEIEMFGLLKHNVFKQNTYLDSFFTFVTHYSFFRTAKRLVLFDFVVKTIENKKFIINDCHIVHESLRFNQILSNGLKYKEVINSLKSHSCTDLCRLAHLPIL</sequence>
<protein>
    <recommendedName>
        <fullName evidence="3">Elongation factor 2 kinase</fullName>
    </recommendedName>
</protein>